<feature type="domain" description="Protein kinase" evidence="2">
    <location>
        <begin position="30"/>
        <end position="286"/>
    </location>
</feature>
<dbReference type="AlphaFoldDB" id="A0A266LU73"/>
<dbReference type="Pfam" id="PF00069">
    <property type="entry name" value="Pkinase"/>
    <property type="match status" value="1"/>
</dbReference>
<dbReference type="GO" id="GO:0004674">
    <property type="term" value="F:protein serine/threonine kinase activity"/>
    <property type="evidence" value="ECO:0007669"/>
    <property type="project" value="TreeGrafter"/>
</dbReference>
<dbReference type="PROSITE" id="PS50011">
    <property type="entry name" value="PROTEIN_KINASE_DOM"/>
    <property type="match status" value="1"/>
</dbReference>
<protein>
    <recommendedName>
        <fullName evidence="2">Protein kinase domain-containing protein</fullName>
    </recommendedName>
</protein>
<dbReference type="GO" id="GO:0005524">
    <property type="term" value="F:ATP binding"/>
    <property type="evidence" value="ECO:0007669"/>
    <property type="project" value="InterPro"/>
</dbReference>
<sequence>MGQVTPAVLIKTRETKVSFQGIKHFWTAIDPLDKPYAQGGNSYILRVKGDQGDLCAVKLFKHDLEGERFNRFYDEIQIVGALNGLQGCVPCFDHGELSGRPFYIMPFYEKGTFRTRYLTGAQISIESKMSDFLAVLKIVEKVHDKGLAIRDIKPQNILIDDAGLPVISDFGLSIWVNQSDDERHTPAERSVGSRGYRPPEWQSRYPDPNHKPGDIWSLGRTFWAMISGRNPPDNYETMGSAETHLRLYIDKSFANIVQSIVTACTHQDHSKRPSVAELIVLTEDTITLIGEKTRSDEERTVGLSDVIKRFHTQIKNSSVYLDSQRMESAKSVQLREVEDAEQSLIEALKLYSDALNNSLPKDLGEIRVLNIFKGTSFLARNYVSVDVCDDDHWGRIVTLRFDPSDAIQRHKNIGYAQISFYIGVGQTDKFYWIVQLHDQSAASRGTRIVEQIAPKALGTLVSQKISQVEEFLSVHFLPQIERHFTS</sequence>
<dbReference type="InterPro" id="IPR000719">
    <property type="entry name" value="Prot_kinase_dom"/>
</dbReference>
<evidence type="ECO:0000256" key="1">
    <source>
        <dbReference type="SAM" id="MobiDB-lite"/>
    </source>
</evidence>
<dbReference type="EMBL" id="NQKL01000008">
    <property type="protein sequence ID" value="OZY41604.1"/>
    <property type="molecule type" value="Genomic_DNA"/>
</dbReference>
<evidence type="ECO:0000259" key="2">
    <source>
        <dbReference type="PROSITE" id="PS50011"/>
    </source>
</evidence>
<feature type="region of interest" description="Disordered" evidence="1">
    <location>
        <begin position="183"/>
        <end position="208"/>
    </location>
</feature>
<proteinExistence type="predicted"/>
<evidence type="ECO:0000313" key="3">
    <source>
        <dbReference type="EMBL" id="OZY41604.1"/>
    </source>
</evidence>
<dbReference type="Proteomes" id="UP000216113">
    <property type="component" value="Unassembled WGS sequence"/>
</dbReference>
<dbReference type="SUPFAM" id="SSF56112">
    <property type="entry name" value="Protein kinase-like (PK-like)"/>
    <property type="match status" value="1"/>
</dbReference>
<accession>A0A266LU73</accession>
<dbReference type="Gene3D" id="1.10.510.10">
    <property type="entry name" value="Transferase(Phosphotransferase) domain 1"/>
    <property type="match status" value="1"/>
</dbReference>
<organism evidence="3 4">
    <name type="scientific">Pseudomonas fragi</name>
    <dbReference type="NCBI Taxonomy" id="296"/>
    <lineage>
        <taxon>Bacteria</taxon>
        <taxon>Pseudomonadati</taxon>
        <taxon>Pseudomonadota</taxon>
        <taxon>Gammaproteobacteria</taxon>
        <taxon>Pseudomonadales</taxon>
        <taxon>Pseudomonadaceae</taxon>
        <taxon>Pseudomonas</taxon>
    </lineage>
</organism>
<dbReference type="PANTHER" id="PTHR44167">
    <property type="entry name" value="OVARIAN-SPECIFIC SERINE/THREONINE-PROTEIN KINASE LOK-RELATED"/>
    <property type="match status" value="1"/>
</dbReference>
<name>A0A266LU73_PSEFR</name>
<comment type="caution">
    <text evidence="3">The sequence shown here is derived from an EMBL/GenBank/DDBJ whole genome shotgun (WGS) entry which is preliminary data.</text>
</comment>
<reference evidence="3 4" key="1">
    <citation type="submission" date="2017-08" db="EMBL/GenBank/DDBJ databases">
        <title>Genomic and metabolic characterisation of spoilage-associated Pseudomonas species.</title>
        <authorList>
            <person name="Stanborough T."/>
            <person name="Fegan N."/>
            <person name="Powell S.M."/>
            <person name="Singh T."/>
            <person name="Tamplin M.L."/>
            <person name="Chandry P.S."/>
        </authorList>
    </citation>
    <scope>NUCLEOTIDE SEQUENCE [LARGE SCALE GENOMIC DNA]</scope>
    <source>
        <strain evidence="3 4">F1820</strain>
    </source>
</reference>
<dbReference type="SMART" id="SM00220">
    <property type="entry name" value="S_TKc"/>
    <property type="match status" value="1"/>
</dbReference>
<dbReference type="InterPro" id="IPR011009">
    <property type="entry name" value="Kinase-like_dom_sf"/>
</dbReference>
<evidence type="ECO:0000313" key="4">
    <source>
        <dbReference type="Proteomes" id="UP000216113"/>
    </source>
</evidence>
<dbReference type="PANTHER" id="PTHR44167:SF24">
    <property type="entry name" value="SERINE_THREONINE-PROTEIN KINASE CHK2"/>
    <property type="match status" value="1"/>
</dbReference>
<gene>
    <name evidence="3" type="ORF">CJF43_12670</name>
</gene>